<keyword evidence="3" id="KW-0093">Biotin biosynthesis</keyword>
<evidence type="ECO:0000256" key="4">
    <source>
        <dbReference type="ARBA" id="ARBA00022801"/>
    </source>
</evidence>
<feature type="region of interest" description="Disordered" evidence="5">
    <location>
        <begin position="1"/>
        <end position="27"/>
    </location>
</feature>
<evidence type="ECO:0000313" key="7">
    <source>
        <dbReference type="EMBL" id="QEP92785.1"/>
    </source>
</evidence>
<evidence type="ECO:0000256" key="3">
    <source>
        <dbReference type="ARBA" id="ARBA00022756"/>
    </source>
</evidence>
<feature type="domain" description="AB hydrolase-1" evidence="6">
    <location>
        <begin position="103"/>
        <end position="296"/>
    </location>
</feature>
<gene>
    <name evidence="7" type="primary">bioH</name>
    <name evidence="7" type="ORF">FZ928_23100</name>
</gene>
<dbReference type="InterPro" id="IPR029058">
    <property type="entry name" value="AB_hydrolase_fold"/>
</dbReference>
<feature type="compositionally biased region" description="Low complexity" evidence="5">
    <location>
        <begin position="1"/>
        <end position="11"/>
    </location>
</feature>
<dbReference type="Proteomes" id="UP000325127">
    <property type="component" value="Chromosome"/>
</dbReference>
<name>A0A5C2LKJ8_KLEPN</name>
<dbReference type="InterPro" id="IPR000073">
    <property type="entry name" value="AB_hydrolase_1"/>
</dbReference>
<organism evidence="7 8">
    <name type="scientific">Klebsiella pneumoniae</name>
    <dbReference type="NCBI Taxonomy" id="573"/>
    <lineage>
        <taxon>Bacteria</taxon>
        <taxon>Pseudomonadati</taxon>
        <taxon>Pseudomonadota</taxon>
        <taxon>Gammaproteobacteria</taxon>
        <taxon>Enterobacterales</taxon>
        <taxon>Enterobacteriaceae</taxon>
        <taxon>Klebsiella/Raoultella group</taxon>
        <taxon>Klebsiella</taxon>
        <taxon>Klebsiella pneumoniae complex</taxon>
    </lineage>
</organism>
<dbReference type="InterPro" id="IPR010076">
    <property type="entry name" value="BioH"/>
</dbReference>
<dbReference type="SUPFAM" id="SSF53474">
    <property type="entry name" value="alpha/beta-Hydrolases"/>
    <property type="match status" value="1"/>
</dbReference>
<dbReference type="EMBL" id="CP043670">
    <property type="protein sequence ID" value="QEP92785.1"/>
    <property type="molecule type" value="Genomic_DNA"/>
</dbReference>
<evidence type="ECO:0000313" key="8">
    <source>
        <dbReference type="Proteomes" id="UP000325127"/>
    </source>
</evidence>
<dbReference type="GO" id="GO:0090499">
    <property type="term" value="F:pimelyl-[acyl-carrier protein] methyl ester esterase activity"/>
    <property type="evidence" value="ECO:0007669"/>
    <property type="project" value="UniProtKB-EC"/>
</dbReference>
<proteinExistence type="predicted"/>
<dbReference type="Gene3D" id="3.40.50.1820">
    <property type="entry name" value="alpha/beta hydrolase"/>
    <property type="match status" value="1"/>
</dbReference>
<keyword evidence="2" id="KW-0963">Cytoplasm</keyword>
<keyword evidence="1" id="KW-0719">Serine esterase</keyword>
<dbReference type="EC" id="3.1.1.85" evidence="7"/>
<protein>
    <submittedName>
        <fullName evidence="7">Pimeloyl-ACP methyl ester esterase BioH</fullName>
        <ecNumber evidence="7">3.1.1.85</ecNumber>
    </submittedName>
</protein>
<dbReference type="GO" id="GO:0009102">
    <property type="term" value="P:biotin biosynthetic process"/>
    <property type="evidence" value="ECO:0007669"/>
    <property type="project" value="UniProtKB-KW"/>
</dbReference>
<sequence>MPPPAGRTAGRAGTGEQGAAAAGADPQRATASGIWHSQHKLCAVSIFGLLSSKKRTVTDERHLVANNRRRRLSSCAAARLGAERSGMGLHHAAAGFAFYPPTVDLPGYGRSGGFGAMSLEAMAQRVLEQAPPQAVWLGWSWAGWWPAGRDYASGTRAGAGDGCLFPCFAARDDWPGIKPEVLAGFQQQLSDDFQRTVERFLALQTMGTESARQDARALKQAVLSLPMPSAEALNGGLEILRTVDLRQALVRLPMPFLRLYGRLDGLVPRKIVPLLDDLWPESESILFDKAAHIVCFPSRGLLRAAAGAEEAAGVIFLPRHGKRAIPSNT</sequence>
<dbReference type="Pfam" id="PF00561">
    <property type="entry name" value="Abhydrolase_1"/>
    <property type="match status" value="1"/>
</dbReference>
<evidence type="ECO:0000256" key="1">
    <source>
        <dbReference type="ARBA" id="ARBA00022487"/>
    </source>
</evidence>
<reference evidence="7 8" key="1">
    <citation type="submission" date="2019-08" db="EMBL/GenBank/DDBJ databases">
        <title>Emergence of NDM-5-producing hypervirulent Klebsiella pneumoniae from clinical infections.</title>
        <authorList>
            <person name="Shen Z."/>
            <person name="Zhang H."/>
            <person name="Li M."/>
        </authorList>
    </citation>
    <scope>NUCLEOTIDE SEQUENCE [LARGE SCALE GENOMIC DNA]</scope>
    <source>
        <strain evidence="7 8">RJ18-01</strain>
    </source>
</reference>
<evidence type="ECO:0000259" key="6">
    <source>
        <dbReference type="Pfam" id="PF00561"/>
    </source>
</evidence>
<evidence type="ECO:0000256" key="2">
    <source>
        <dbReference type="ARBA" id="ARBA00022490"/>
    </source>
</evidence>
<dbReference type="NCBIfam" id="TIGR01738">
    <property type="entry name" value="bioH"/>
    <property type="match status" value="1"/>
</dbReference>
<evidence type="ECO:0000256" key="5">
    <source>
        <dbReference type="SAM" id="MobiDB-lite"/>
    </source>
</evidence>
<keyword evidence="4 7" id="KW-0378">Hydrolase</keyword>
<feature type="compositionally biased region" description="Low complexity" evidence="5">
    <location>
        <begin position="17"/>
        <end position="27"/>
    </location>
</feature>
<accession>A0A5C2LKJ8</accession>
<dbReference type="AlphaFoldDB" id="A0A5C2LKJ8"/>